<evidence type="ECO:0000259" key="2">
    <source>
        <dbReference type="Pfam" id="PF25250"/>
    </source>
</evidence>
<dbReference type="InterPro" id="IPR054845">
    <property type="entry name" value="Exosporium_prot_C"/>
</dbReference>
<dbReference type="InterPro" id="IPR057174">
    <property type="entry name" value="DUF7852"/>
</dbReference>
<protein>
    <recommendedName>
        <fullName evidence="2">DUF7852 domain-containing protein</fullName>
    </recommendedName>
</protein>
<dbReference type="STRING" id="997296.PB1_00140"/>
<dbReference type="Proteomes" id="UP000010523">
    <property type="component" value="Unassembled WGS sequence"/>
</dbReference>
<feature type="region of interest" description="Disordered" evidence="1">
    <location>
        <begin position="243"/>
        <end position="268"/>
    </location>
</feature>
<sequence>MRRNTSCGCNDHKCPPAKPCDKAKVKRVDCFSDSFEPEVFHPQDFPVIDVPVVLAEVELEANIESDIKLPTPAREIKNIRKNVSLKQCKAIAVPKFPNSSSKLVKVFITGVLHKNIEYVEDCSGVVKHFSTDVEFTCNETVKVFNKPVQFFSIKNSVDEIRFLDKKGHGADRCTFGQFTDEDYNEPIECKPIFTEVLELDLLKDFDRFGRFNKITEKVEVFLLFKLLQTQQFDPTLFCPPHDHDGDDHQINASTSNTNPNRYRRSRNI</sequence>
<dbReference type="PATRIC" id="fig|997296.3.peg.57"/>
<dbReference type="EMBL" id="AFEU01000001">
    <property type="protein sequence ID" value="EIJ81309.1"/>
    <property type="molecule type" value="Genomic_DNA"/>
</dbReference>
<dbReference type="NCBIfam" id="NF045794">
    <property type="entry name" value="CsxC_fam"/>
    <property type="match status" value="1"/>
</dbReference>
<feature type="domain" description="DUF7852" evidence="2">
    <location>
        <begin position="47"/>
        <end position="121"/>
    </location>
</feature>
<gene>
    <name evidence="3" type="ORF">PB1_00140</name>
</gene>
<accession>I3E488</accession>
<name>I3E488_BACMT</name>
<organism evidence="3 4">
    <name type="scientific">Bacillus methanolicus PB1</name>
    <dbReference type="NCBI Taxonomy" id="997296"/>
    <lineage>
        <taxon>Bacteria</taxon>
        <taxon>Bacillati</taxon>
        <taxon>Bacillota</taxon>
        <taxon>Bacilli</taxon>
        <taxon>Bacillales</taxon>
        <taxon>Bacillaceae</taxon>
        <taxon>Bacillus</taxon>
    </lineage>
</organism>
<comment type="caution">
    <text evidence="3">The sequence shown here is derived from an EMBL/GenBank/DDBJ whole genome shotgun (WGS) entry which is preliminary data.</text>
</comment>
<dbReference type="AlphaFoldDB" id="I3E488"/>
<dbReference type="Pfam" id="PF25250">
    <property type="entry name" value="DUF7852"/>
    <property type="match status" value="1"/>
</dbReference>
<feature type="compositionally biased region" description="Polar residues" evidence="1">
    <location>
        <begin position="250"/>
        <end position="260"/>
    </location>
</feature>
<dbReference type="RefSeq" id="WP_003349973.1">
    <property type="nucleotide sequence ID" value="NZ_AFEU01000001.1"/>
</dbReference>
<evidence type="ECO:0000313" key="3">
    <source>
        <dbReference type="EMBL" id="EIJ81309.1"/>
    </source>
</evidence>
<reference evidence="3 4" key="1">
    <citation type="journal article" date="2012" name="Appl. Environ. Microbiol.">
        <title>Genome Sequence of Thermotolerant Bacillus methanolicus: Features and Regulation Related to Methylotrophy and Production of L-Lysine and L-Glutamate from Methanol.</title>
        <authorList>
            <person name="Heggeset T.M."/>
            <person name="Krog A."/>
            <person name="Balzer S."/>
            <person name="Wentzel A."/>
            <person name="Ellingsen T.E."/>
            <person name="Brautaset T."/>
        </authorList>
    </citation>
    <scope>NUCLEOTIDE SEQUENCE [LARGE SCALE GENOMIC DNA]</scope>
    <source>
        <strain evidence="3 4">PB1</strain>
    </source>
</reference>
<dbReference type="OrthoDB" id="2381017at2"/>
<dbReference type="eggNOG" id="ENOG5032TRF">
    <property type="taxonomic scope" value="Bacteria"/>
</dbReference>
<proteinExistence type="predicted"/>
<evidence type="ECO:0000313" key="4">
    <source>
        <dbReference type="Proteomes" id="UP000010523"/>
    </source>
</evidence>
<evidence type="ECO:0000256" key="1">
    <source>
        <dbReference type="SAM" id="MobiDB-lite"/>
    </source>
</evidence>
<keyword evidence="4" id="KW-1185">Reference proteome</keyword>